<name>A0A7Z0SEB6_9GAMM</name>
<dbReference type="Proteomes" id="UP000537890">
    <property type="component" value="Unassembled WGS sequence"/>
</dbReference>
<sequence length="96" mass="11117">MTNHLNFCMMATTLTWIYADRLKTNPERRHKVKGRTSFAFSDIRRIIAEAALDPDFDRVSPKYSSSPVNSVVAVLLRMNLKVDEFLRNFSLYRSSS</sequence>
<reference evidence="1 2" key="1">
    <citation type="submission" date="2020-05" db="EMBL/GenBank/DDBJ databases">
        <title>Horizontal transmission and recombination maintain forever young bacterial symbiont genomes.</title>
        <authorList>
            <person name="Russell S.L."/>
            <person name="Pepper-Tunick E."/>
            <person name="Svedberg J."/>
            <person name="Byrne A."/>
            <person name="Ruelas Castillo J."/>
            <person name="Vollmers C."/>
            <person name="Beinart R.A."/>
            <person name="Corbett-Detig R."/>
        </authorList>
    </citation>
    <scope>NUCLEOTIDE SEQUENCE [LARGE SCALE GENOMIC DNA]</scope>
    <source>
        <strain evidence="1">4727-3</strain>
    </source>
</reference>
<accession>A0A7Z0SEB6</accession>
<dbReference type="AlphaFoldDB" id="A0A7Z0SEB6"/>
<dbReference type="EMBL" id="JACCHS010000187">
    <property type="protein sequence ID" value="NYT47602.1"/>
    <property type="molecule type" value="Genomic_DNA"/>
</dbReference>
<proteinExistence type="predicted"/>
<evidence type="ECO:0000313" key="2">
    <source>
        <dbReference type="Proteomes" id="UP000537890"/>
    </source>
</evidence>
<organism evidence="1 2">
    <name type="scientific">Candidatus Methanofishera endochildressiae</name>
    <dbReference type="NCBI Taxonomy" id="2738884"/>
    <lineage>
        <taxon>Bacteria</taxon>
        <taxon>Pseudomonadati</taxon>
        <taxon>Pseudomonadota</taxon>
        <taxon>Gammaproteobacteria</taxon>
        <taxon>Candidatus Methanofishera</taxon>
    </lineage>
</organism>
<evidence type="ECO:0000313" key="1">
    <source>
        <dbReference type="EMBL" id="NYT47602.1"/>
    </source>
</evidence>
<gene>
    <name evidence="1" type="ORF">H0A75_08655</name>
</gene>
<protein>
    <submittedName>
        <fullName evidence="1">Uncharacterized protein</fullName>
    </submittedName>
</protein>
<comment type="caution">
    <text evidence="1">The sequence shown here is derived from an EMBL/GenBank/DDBJ whole genome shotgun (WGS) entry which is preliminary data.</text>
</comment>